<dbReference type="Gene3D" id="3.40.50.10140">
    <property type="entry name" value="Toll/interleukin-1 receptor homology (TIR) domain"/>
    <property type="match status" value="1"/>
</dbReference>
<evidence type="ECO:0000256" key="1">
    <source>
        <dbReference type="ARBA" id="ARBA00023157"/>
    </source>
</evidence>
<dbReference type="PROSITE" id="PS50104">
    <property type="entry name" value="TIR"/>
    <property type="match status" value="1"/>
</dbReference>
<dbReference type="SUPFAM" id="SSF52200">
    <property type="entry name" value="Toll/Interleukin receptor TIR domain"/>
    <property type="match status" value="1"/>
</dbReference>
<accession>A0A3B3ZWL5</accession>
<feature type="domain" description="TIR" evidence="4">
    <location>
        <begin position="242"/>
        <end position="386"/>
    </location>
</feature>
<dbReference type="InterPro" id="IPR013783">
    <property type="entry name" value="Ig-like_fold"/>
</dbReference>
<evidence type="ECO:0000313" key="5">
    <source>
        <dbReference type="Ensembl" id="ENSPMGP00000009117.1"/>
    </source>
</evidence>
<dbReference type="PANTHER" id="PTHR11890:SF6">
    <property type="entry name" value="INTERLEUKIN-18 RECEPTOR 1"/>
    <property type="match status" value="1"/>
</dbReference>
<proteinExistence type="predicted"/>
<keyword evidence="1" id="KW-1015">Disulfide bond</keyword>
<keyword evidence="6" id="KW-1185">Reference proteome</keyword>
<name>A0A3B3ZWL5_9GOBI</name>
<protein>
    <recommendedName>
        <fullName evidence="4">TIR domain-containing protein</fullName>
    </recommendedName>
</protein>
<dbReference type="AlphaFoldDB" id="A0A3B3ZWL5"/>
<dbReference type="Pfam" id="PF01582">
    <property type="entry name" value="TIR"/>
    <property type="match status" value="1"/>
</dbReference>
<organism evidence="5 6">
    <name type="scientific">Periophthalmus magnuspinnatus</name>
    <dbReference type="NCBI Taxonomy" id="409849"/>
    <lineage>
        <taxon>Eukaryota</taxon>
        <taxon>Metazoa</taxon>
        <taxon>Chordata</taxon>
        <taxon>Craniata</taxon>
        <taxon>Vertebrata</taxon>
        <taxon>Euteleostomi</taxon>
        <taxon>Actinopterygii</taxon>
        <taxon>Neopterygii</taxon>
        <taxon>Teleostei</taxon>
        <taxon>Neoteleostei</taxon>
        <taxon>Acanthomorphata</taxon>
        <taxon>Gobiaria</taxon>
        <taxon>Gobiiformes</taxon>
        <taxon>Gobioidei</taxon>
        <taxon>Gobiidae</taxon>
        <taxon>Oxudercinae</taxon>
        <taxon>Periophthalmus</taxon>
    </lineage>
</organism>
<dbReference type="GO" id="GO:0007165">
    <property type="term" value="P:signal transduction"/>
    <property type="evidence" value="ECO:0007669"/>
    <property type="project" value="InterPro"/>
</dbReference>
<keyword evidence="2" id="KW-0325">Glycoprotein</keyword>
<dbReference type="PRINTS" id="PR01537">
    <property type="entry name" value="INTRLKN1R1F"/>
</dbReference>
<evidence type="ECO:0000259" key="4">
    <source>
        <dbReference type="PROSITE" id="PS50104"/>
    </source>
</evidence>
<keyword evidence="3" id="KW-0393">Immunoglobulin domain</keyword>
<evidence type="ECO:0000256" key="3">
    <source>
        <dbReference type="ARBA" id="ARBA00023319"/>
    </source>
</evidence>
<dbReference type="InterPro" id="IPR036179">
    <property type="entry name" value="Ig-like_dom_sf"/>
</dbReference>
<dbReference type="Proteomes" id="UP000261520">
    <property type="component" value="Unplaced"/>
</dbReference>
<dbReference type="Gene3D" id="2.60.40.10">
    <property type="entry name" value="Immunoglobulins"/>
    <property type="match status" value="1"/>
</dbReference>
<dbReference type="InterPro" id="IPR035897">
    <property type="entry name" value="Toll_tir_struct_dom_sf"/>
</dbReference>
<dbReference type="Ensembl" id="ENSPMGT00000009708.1">
    <property type="protein sequence ID" value="ENSPMGP00000009117.1"/>
    <property type="gene ID" value="ENSPMGG00000007540.1"/>
</dbReference>
<evidence type="ECO:0000313" key="6">
    <source>
        <dbReference type="Proteomes" id="UP000261520"/>
    </source>
</evidence>
<dbReference type="InterPro" id="IPR015621">
    <property type="entry name" value="IL-1_rcpt_fam"/>
</dbReference>
<evidence type="ECO:0000256" key="2">
    <source>
        <dbReference type="ARBA" id="ARBA00023180"/>
    </source>
</evidence>
<dbReference type="InterPro" id="IPR000157">
    <property type="entry name" value="TIR_dom"/>
</dbReference>
<sequence>SCHNSVYNKTFDLRVFTTLIGDCENVTQHRKACYNGLACTLNCPTINTPPNTSVTWQQKYYFQSVKETDQGVYICVRSFPFRGRLYNTTFTMTLETNKNEGIISPDPDEVFFVDLGSPLVINCTALIFLDFTEIYWKISDLSINTSDSLRVKTSFSKENMDEGQKMTASLIFKEVYEEDVSAVFTCILESVSQEPISVNITLAQKGLNQNYSLKFGVYLITLGKKIGCVNSSHRAPLLCYEKSFDAFIMYYMSEQGSGFSGDDMRTLQSVLVDQFGYSLCLFDRDVVPGKAVADAVLECVDQSRAVVLVPGSPDLSYESALLSAIHEALVERQTHLVFIKNKHTKKTDTGLQSDTLQLLTDMGHCIIWESSLAPSSFFWKQLRYYLPPVQESHRISLLP</sequence>
<dbReference type="SUPFAM" id="SSF48726">
    <property type="entry name" value="Immunoglobulin"/>
    <property type="match status" value="1"/>
</dbReference>
<reference evidence="5" key="1">
    <citation type="submission" date="2025-08" db="UniProtKB">
        <authorList>
            <consortium name="Ensembl"/>
        </authorList>
    </citation>
    <scope>IDENTIFICATION</scope>
</reference>
<reference evidence="5" key="2">
    <citation type="submission" date="2025-09" db="UniProtKB">
        <authorList>
            <consortium name="Ensembl"/>
        </authorList>
    </citation>
    <scope>IDENTIFICATION</scope>
</reference>
<dbReference type="STRING" id="409849.ENSPMGP00000009117"/>
<dbReference type="PANTHER" id="PTHR11890">
    <property type="entry name" value="INTERLEUKIN-1 RECEPTOR FAMILY MEMBER"/>
    <property type="match status" value="1"/>
</dbReference>